<keyword evidence="2" id="KW-1185">Reference proteome</keyword>
<reference evidence="1 2" key="1">
    <citation type="submission" date="2021-03" db="EMBL/GenBank/DDBJ databases">
        <title>Genomic Encyclopedia of Type Strains, Phase IV (KMG-IV): sequencing the most valuable type-strain genomes for metagenomic binning, comparative biology and taxonomic classification.</title>
        <authorList>
            <person name="Goeker M."/>
        </authorList>
    </citation>
    <scope>NUCLEOTIDE SEQUENCE [LARGE SCALE GENOMIC DNA]</scope>
    <source>
        <strain evidence="1 2">DSM 26806</strain>
    </source>
</reference>
<dbReference type="EMBL" id="JAGGLD010000007">
    <property type="protein sequence ID" value="MBP2002306.1"/>
    <property type="molecule type" value="Genomic_DNA"/>
</dbReference>
<accession>A0ABS4JMF7</accession>
<dbReference type="Proteomes" id="UP001519288">
    <property type="component" value="Unassembled WGS sequence"/>
</dbReference>
<proteinExistence type="predicted"/>
<sequence length="37" mass="4454">MDWEMLKKDADSKASLIDQINEMRKEEVSIILRKEME</sequence>
<comment type="caution">
    <text evidence="1">The sequence shown here is derived from an EMBL/GenBank/DDBJ whole genome shotgun (WGS) entry which is preliminary data.</text>
</comment>
<protein>
    <submittedName>
        <fullName evidence="1">Uncharacterized protein</fullName>
    </submittedName>
</protein>
<gene>
    <name evidence="1" type="ORF">J2Z69_003378</name>
</gene>
<evidence type="ECO:0000313" key="2">
    <source>
        <dbReference type="Proteomes" id="UP001519288"/>
    </source>
</evidence>
<name>A0ABS4JMF7_9BACL</name>
<evidence type="ECO:0000313" key="1">
    <source>
        <dbReference type="EMBL" id="MBP2002306.1"/>
    </source>
</evidence>
<organism evidence="1 2">
    <name type="scientific">Paenibacillus shirakamiensis</name>
    <dbReference type="NCBI Taxonomy" id="1265935"/>
    <lineage>
        <taxon>Bacteria</taxon>
        <taxon>Bacillati</taxon>
        <taxon>Bacillota</taxon>
        <taxon>Bacilli</taxon>
        <taxon>Bacillales</taxon>
        <taxon>Paenibacillaceae</taxon>
        <taxon>Paenibacillus</taxon>
    </lineage>
</organism>